<feature type="domain" description="Integrase catalytic" evidence="1">
    <location>
        <begin position="1"/>
        <end position="66"/>
    </location>
</feature>
<dbReference type="OrthoDB" id="6104389at2759"/>
<dbReference type="Gene3D" id="3.30.420.10">
    <property type="entry name" value="Ribonuclease H-like superfamily/Ribonuclease H"/>
    <property type="match status" value="1"/>
</dbReference>
<sequence>MQILDIFLLCGAPNILQSDNGAEFTANIISELKNLWPECKSVHEKPRHPHSQGSVELANADDKDMIITWMLDNHCINRAPYTAMFGIDPRVGLASSSLPDELIAKIDCEENLSDLANMELNRKTDDENTCTTDDEAMEISEPQPTEPKTDMCVVCEATALNATSCSSCNKTVHALCGKSVKIVGQGFLKCGCSDRIDVNKIGVPVEKQDNYVTVD</sequence>
<dbReference type="PROSITE" id="PS50994">
    <property type="entry name" value="INTEGRASE"/>
    <property type="match status" value="1"/>
</dbReference>
<evidence type="ECO:0000313" key="2">
    <source>
        <dbReference type="EMBL" id="CAG2213793.1"/>
    </source>
</evidence>
<protein>
    <recommendedName>
        <fullName evidence="1">Integrase catalytic domain-containing protein</fullName>
    </recommendedName>
</protein>
<dbReference type="SUPFAM" id="SSF53098">
    <property type="entry name" value="Ribonuclease H-like"/>
    <property type="match status" value="1"/>
</dbReference>
<dbReference type="EMBL" id="CAJPWZ010001387">
    <property type="protein sequence ID" value="CAG2213793.1"/>
    <property type="molecule type" value="Genomic_DNA"/>
</dbReference>
<dbReference type="GO" id="GO:0015074">
    <property type="term" value="P:DNA integration"/>
    <property type="evidence" value="ECO:0007669"/>
    <property type="project" value="InterPro"/>
</dbReference>
<name>A0A8S3RVL1_MYTED</name>
<dbReference type="GO" id="GO:0003676">
    <property type="term" value="F:nucleic acid binding"/>
    <property type="evidence" value="ECO:0007669"/>
    <property type="project" value="InterPro"/>
</dbReference>
<dbReference type="InterPro" id="IPR036397">
    <property type="entry name" value="RNaseH_sf"/>
</dbReference>
<gene>
    <name evidence="2" type="ORF">MEDL_27670</name>
</gene>
<dbReference type="InterPro" id="IPR001584">
    <property type="entry name" value="Integrase_cat-core"/>
</dbReference>
<dbReference type="InterPro" id="IPR012337">
    <property type="entry name" value="RNaseH-like_sf"/>
</dbReference>
<proteinExistence type="predicted"/>
<comment type="caution">
    <text evidence="2">The sequence shown here is derived from an EMBL/GenBank/DDBJ whole genome shotgun (WGS) entry which is preliminary data.</text>
</comment>
<dbReference type="AlphaFoldDB" id="A0A8S3RVL1"/>
<reference evidence="2" key="1">
    <citation type="submission" date="2021-03" db="EMBL/GenBank/DDBJ databases">
        <authorList>
            <person name="Bekaert M."/>
        </authorList>
    </citation>
    <scope>NUCLEOTIDE SEQUENCE</scope>
</reference>
<evidence type="ECO:0000313" key="3">
    <source>
        <dbReference type="Proteomes" id="UP000683360"/>
    </source>
</evidence>
<evidence type="ECO:0000259" key="1">
    <source>
        <dbReference type="PROSITE" id="PS50994"/>
    </source>
</evidence>
<organism evidence="2 3">
    <name type="scientific">Mytilus edulis</name>
    <name type="common">Blue mussel</name>
    <dbReference type="NCBI Taxonomy" id="6550"/>
    <lineage>
        <taxon>Eukaryota</taxon>
        <taxon>Metazoa</taxon>
        <taxon>Spiralia</taxon>
        <taxon>Lophotrochozoa</taxon>
        <taxon>Mollusca</taxon>
        <taxon>Bivalvia</taxon>
        <taxon>Autobranchia</taxon>
        <taxon>Pteriomorphia</taxon>
        <taxon>Mytilida</taxon>
        <taxon>Mytiloidea</taxon>
        <taxon>Mytilidae</taxon>
        <taxon>Mytilinae</taxon>
        <taxon>Mytilus</taxon>
    </lineage>
</organism>
<accession>A0A8S3RVL1</accession>
<dbReference type="Proteomes" id="UP000683360">
    <property type="component" value="Unassembled WGS sequence"/>
</dbReference>
<keyword evidence="3" id="KW-1185">Reference proteome</keyword>